<accession>A0A9P6ZZY1</accession>
<proteinExistence type="predicted"/>
<dbReference type="EMBL" id="JABBWD010000010">
    <property type="protein sequence ID" value="KAG1779914.1"/>
    <property type="molecule type" value="Genomic_DNA"/>
</dbReference>
<reference evidence="1" key="1">
    <citation type="journal article" date="2020" name="New Phytol.">
        <title>Comparative genomics reveals dynamic genome evolution in host specialist ectomycorrhizal fungi.</title>
        <authorList>
            <person name="Lofgren L.A."/>
            <person name="Nguyen N.H."/>
            <person name="Vilgalys R."/>
            <person name="Ruytinx J."/>
            <person name="Liao H.L."/>
            <person name="Branco S."/>
            <person name="Kuo A."/>
            <person name="LaButti K."/>
            <person name="Lipzen A."/>
            <person name="Andreopoulos W."/>
            <person name="Pangilinan J."/>
            <person name="Riley R."/>
            <person name="Hundley H."/>
            <person name="Na H."/>
            <person name="Barry K."/>
            <person name="Grigoriev I.V."/>
            <person name="Stajich J.E."/>
            <person name="Kennedy P.G."/>
        </authorList>
    </citation>
    <scope>NUCLEOTIDE SEQUENCE</scope>
    <source>
        <strain evidence="1">DOB743</strain>
    </source>
</reference>
<keyword evidence="2" id="KW-1185">Reference proteome</keyword>
<sequence>MLDYAVVHREAIDTVTQWHDLGLRKFELVDSDWEIVSQLQDVLKILKDTTLFFSWGTPNLAKVIPAMDLIDERLTTYSHNKKYSPSIRAAVCLAKRTLNRYYQLTDKSEVYRIAMVLHPRHKLAYFKNARWEDARIETAATLVCDEFERSYLEVGIQENGDDIEVSNTTAHEVCVFRYVCMAH</sequence>
<gene>
    <name evidence="1" type="ORF">EV702DRAFT_965137</name>
</gene>
<dbReference type="Proteomes" id="UP000714275">
    <property type="component" value="Unassembled WGS sequence"/>
</dbReference>
<evidence type="ECO:0000313" key="2">
    <source>
        <dbReference type="Proteomes" id="UP000714275"/>
    </source>
</evidence>
<evidence type="ECO:0000313" key="1">
    <source>
        <dbReference type="EMBL" id="KAG1779914.1"/>
    </source>
</evidence>
<organism evidence="1 2">
    <name type="scientific">Suillus placidus</name>
    <dbReference type="NCBI Taxonomy" id="48579"/>
    <lineage>
        <taxon>Eukaryota</taxon>
        <taxon>Fungi</taxon>
        <taxon>Dikarya</taxon>
        <taxon>Basidiomycota</taxon>
        <taxon>Agaricomycotina</taxon>
        <taxon>Agaricomycetes</taxon>
        <taxon>Agaricomycetidae</taxon>
        <taxon>Boletales</taxon>
        <taxon>Suillineae</taxon>
        <taxon>Suillaceae</taxon>
        <taxon>Suillus</taxon>
    </lineage>
</organism>
<dbReference type="SUPFAM" id="SSF53098">
    <property type="entry name" value="Ribonuclease H-like"/>
    <property type="match status" value="1"/>
</dbReference>
<dbReference type="InterPro" id="IPR012337">
    <property type="entry name" value="RNaseH-like_sf"/>
</dbReference>
<dbReference type="AlphaFoldDB" id="A0A9P6ZZY1"/>
<evidence type="ECO:0008006" key="3">
    <source>
        <dbReference type="Google" id="ProtNLM"/>
    </source>
</evidence>
<dbReference type="OrthoDB" id="3359487at2759"/>
<name>A0A9P6ZZY1_9AGAM</name>
<protein>
    <recommendedName>
        <fullName evidence="3">hAT-like transposase RNase-H fold domain-containing protein</fullName>
    </recommendedName>
</protein>
<comment type="caution">
    <text evidence="1">The sequence shown here is derived from an EMBL/GenBank/DDBJ whole genome shotgun (WGS) entry which is preliminary data.</text>
</comment>